<dbReference type="EMBL" id="JACHHN010000002">
    <property type="protein sequence ID" value="MBB5190157.1"/>
    <property type="molecule type" value="Genomic_DNA"/>
</dbReference>
<protein>
    <submittedName>
        <fullName evidence="2">Phosphate/sulfate permease</fullName>
    </submittedName>
</protein>
<comment type="caution">
    <text evidence="2">The sequence shown here is derived from an EMBL/GenBank/DDBJ whole genome shotgun (WGS) entry which is preliminary data.</text>
</comment>
<keyword evidence="1" id="KW-1133">Transmembrane helix</keyword>
<evidence type="ECO:0000313" key="2">
    <source>
        <dbReference type="EMBL" id="MBB5190157.1"/>
    </source>
</evidence>
<name>A0A840RB70_9NEIS</name>
<keyword evidence="1" id="KW-0472">Membrane</keyword>
<proteinExistence type="predicted"/>
<sequence length="44" mass="5214">MTPRRRTVESPNENIKVTTMAKYLVAWFLGVPFSLLLLFYLLFH</sequence>
<accession>A0A840RB70</accession>
<evidence type="ECO:0000256" key="1">
    <source>
        <dbReference type="SAM" id="Phobius"/>
    </source>
</evidence>
<dbReference type="Proteomes" id="UP000543030">
    <property type="component" value="Unassembled WGS sequence"/>
</dbReference>
<dbReference type="AlphaFoldDB" id="A0A840RB70"/>
<organism evidence="2 3">
    <name type="scientific">Silvimonas terrae</name>
    <dbReference type="NCBI Taxonomy" id="300266"/>
    <lineage>
        <taxon>Bacteria</taxon>
        <taxon>Pseudomonadati</taxon>
        <taxon>Pseudomonadota</taxon>
        <taxon>Betaproteobacteria</taxon>
        <taxon>Neisseriales</taxon>
        <taxon>Chitinibacteraceae</taxon>
        <taxon>Silvimonas</taxon>
    </lineage>
</organism>
<feature type="transmembrane region" description="Helical" evidence="1">
    <location>
        <begin position="21"/>
        <end position="43"/>
    </location>
</feature>
<reference evidence="2 3" key="1">
    <citation type="submission" date="2020-08" db="EMBL/GenBank/DDBJ databases">
        <title>Genomic Encyclopedia of Type Strains, Phase IV (KMG-IV): sequencing the most valuable type-strain genomes for metagenomic binning, comparative biology and taxonomic classification.</title>
        <authorList>
            <person name="Goeker M."/>
        </authorList>
    </citation>
    <scope>NUCLEOTIDE SEQUENCE [LARGE SCALE GENOMIC DNA]</scope>
    <source>
        <strain evidence="2 3">DSM 18233</strain>
    </source>
</reference>
<gene>
    <name evidence="2" type="ORF">HNQ50_000879</name>
</gene>
<keyword evidence="1" id="KW-0812">Transmembrane</keyword>
<evidence type="ECO:0000313" key="3">
    <source>
        <dbReference type="Proteomes" id="UP000543030"/>
    </source>
</evidence>
<keyword evidence="3" id="KW-1185">Reference proteome</keyword>